<dbReference type="Pfam" id="PF00924">
    <property type="entry name" value="MS_channel_2nd"/>
    <property type="match status" value="1"/>
</dbReference>
<dbReference type="EMBL" id="VFJB01000008">
    <property type="protein sequence ID" value="KAA0257323.1"/>
    <property type="molecule type" value="Genomic_DNA"/>
</dbReference>
<feature type="domain" description="Mechanosensitive ion channel MscS C-terminal" evidence="9">
    <location>
        <begin position="175"/>
        <end position="256"/>
    </location>
</feature>
<dbReference type="InterPro" id="IPR010920">
    <property type="entry name" value="LSM_dom_sf"/>
</dbReference>
<feature type="domain" description="Mechanosensitive ion channel MscS" evidence="8">
    <location>
        <begin position="103"/>
        <end position="167"/>
    </location>
</feature>
<evidence type="ECO:0000313" key="12">
    <source>
        <dbReference type="Proteomes" id="UP000322876"/>
    </source>
</evidence>
<dbReference type="Pfam" id="PF05552">
    <property type="entry name" value="MS_channel_1st_1"/>
    <property type="match status" value="1"/>
</dbReference>
<dbReference type="InterPro" id="IPR049278">
    <property type="entry name" value="MS_channel_C"/>
</dbReference>
<comment type="caution">
    <text evidence="11">The sequence shown here is derived from an EMBL/GenBank/DDBJ whole genome shotgun (WGS) entry which is preliminary data.</text>
</comment>
<gene>
    <name evidence="11" type="ORF">FHQ18_09765</name>
</gene>
<keyword evidence="4 7" id="KW-0812">Transmembrane</keyword>
<feature type="transmembrane region" description="Helical" evidence="7">
    <location>
        <begin position="53"/>
        <end position="75"/>
    </location>
</feature>
<keyword evidence="5 7" id="KW-1133">Transmembrane helix</keyword>
<evidence type="ECO:0000259" key="8">
    <source>
        <dbReference type="Pfam" id="PF00924"/>
    </source>
</evidence>
<dbReference type="RefSeq" id="WP_149266996.1">
    <property type="nucleotide sequence ID" value="NZ_VFJB01000008.1"/>
</dbReference>
<dbReference type="Proteomes" id="UP000322876">
    <property type="component" value="Unassembled WGS sequence"/>
</dbReference>
<accession>A0A5A8F630</accession>
<dbReference type="OrthoDB" id="9809206at2"/>
<dbReference type="PANTHER" id="PTHR30221:SF1">
    <property type="entry name" value="SMALL-CONDUCTANCE MECHANOSENSITIVE CHANNEL"/>
    <property type="match status" value="1"/>
</dbReference>
<comment type="subcellular location">
    <subcellularLocation>
        <location evidence="1">Cell membrane</location>
        <topology evidence="1">Multi-pass membrane protein</topology>
    </subcellularLocation>
</comment>
<dbReference type="Gene3D" id="3.30.70.100">
    <property type="match status" value="1"/>
</dbReference>
<keyword evidence="6 7" id="KW-0472">Membrane</keyword>
<dbReference type="Gene3D" id="2.30.30.60">
    <property type="match status" value="1"/>
</dbReference>
<dbReference type="PANTHER" id="PTHR30221">
    <property type="entry name" value="SMALL-CONDUCTANCE MECHANOSENSITIVE CHANNEL"/>
    <property type="match status" value="1"/>
</dbReference>
<dbReference type="GO" id="GO:0005886">
    <property type="term" value="C:plasma membrane"/>
    <property type="evidence" value="ECO:0007669"/>
    <property type="project" value="UniProtKB-SubCell"/>
</dbReference>
<keyword evidence="12" id="KW-1185">Reference proteome</keyword>
<comment type="similarity">
    <text evidence="2">Belongs to the MscS (TC 1.A.23) family.</text>
</comment>
<dbReference type="Pfam" id="PF21088">
    <property type="entry name" value="MS_channel_1st"/>
    <property type="match status" value="1"/>
</dbReference>
<dbReference type="SUPFAM" id="SSF82689">
    <property type="entry name" value="Mechanosensitive channel protein MscS (YggB), C-terminal domain"/>
    <property type="match status" value="1"/>
</dbReference>
<evidence type="ECO:0000256" key="3">
    <source>
        <dbReference type="ARBA" id="ARBA00022475"/>
    </source>
</evidence>
<evidence type="ECO:0000256" key="2">
    <source>
        <dbReference type="ARBA" id="ARBA00008017"/>
    </source>
</evidence>
<name>A0A5A8F630_9BACT</name>
<dbReference type="InterPro" id="IPR023408">
    <property type="entry name" value="MscS_beta-dom_sf"/>
</dbReference>
<feature type="transmembrane region" description="Helical" evidence="7">
    <location>
        <begin position="81"/>
        <end position="99"/>
    </location>
</feature>
<evidence type="ECO:0000259" key="10">
    <source>
        <dbReference type="Pfam" id="PF21088"/>
    </source>
</evidence>
<protein>
    <submittedName>
        <fullName evidence="11">Mechanosensitive ion channel</fullName>
    </submittedName>
</protein>
<evidence type="ECO:0000256" key="7">
    <source>
        <dbReference type="SAM" id="Phobius"/>
    </source>
</evidence>
<reference evidence="11 12" key="1">
    <citation type="submission" date="2019-06" db="EMBL/GenBank/DDBJ databases">
        <title>Genomic insights into carbon and energy metabolism of Deferribacter autotrophicus revealed new metabolic traits in the phylum Deferribacteres.</title>
        <authorList>
            <person name="Slobodkin A.I."/>
            <person name="Slobodkina G.B."/>
            <person name="Allioux M."/>
            <person name="Alain K."/>
            <person name="Jebbar M."/>
            <person name="Shadrin V."/>
            <person name="Kublanov I.V."/>
            <person name="Toshchakov S.V."/>
            <person name="Bonch-Osmolovskaya E.A."/>
        </authorList>
    </citation>
    <scope>NUCLEOTIDE SEQUENCE [LARGE SCALE GENOMIC DNA]</scope>
    <source>
        <strain evidence="11 12">SL50</strain>
    </source>
</reference>
<dbReference type="InterPro" id="IPR011066">
    <property type="entry name" value="MscS_channel_C_sf"/>
</dbReference>
<sequence>MSDKFLFYKQLAVSFGIKIIIGLLIIFIGKFLSKRVSVVVSKGLKKAKADDMLAGFIGDLTYYALFIVSIVIALNTIGIKTTSLVAIIGAATLAVGLSLQSNLSNFGSGVLILFTRPFKVGDFVEAGGVAGIVEKISIFNTLLKTPDNRSIIMPNSKIVGNEIINYSARDIRRIDLVVRVGYKEDLKIVKTVLKKILDEDERILKEPEYFIGVSELADNSINFVVRPWVKSSDYWQTRCDLLEKIKTRFDKEGISIPYPQMDVHLKNGKSF</sequence>
<evidence type="ECO:0000256" key="4">
    <source>
        <dbReference type="ARBA" id="ARBA00022692"/>
    </source>
</evidence>
<dbReference type="InterPro" id="IPR006685">
    <property type="entry name" value="MscS_channel_2nd"/>
</dbReference>
<dbReference type="AlphaFoldDB" id="A0A5A8F630"/>
<dbReference type="InterPro" id="IPR008910">
    <property type="entry name" value="MSC_TM_helix"/>
</dbReference>
<evidence type="ECO:0000256" key="5">
    <source>
        <dbReference type="ARBA" id="ARBA00022989"/>
    </source>
</evidence>
<dbReference type="InterPro" id="IPR045275">
    <property type="entry name" value="MscS_archaea/bacteria_type"/>
</dbReference>
<proteinExistence type="inferred from homology"/>
<dbReference type="SUPFAM" id="SSF50182">
    <property type="entry name" value="Sm-like ribonucleoproteins"/>
    <property type="match status" value="1"/>
</dbReference>
<dbReference type="InterPro" id="IPR049142">
    <property type="entry name" value="MS_channel_1st"/>
</dbReference>
<evidence type="ECO:0000313" key="11">
    <source>
        <dbReference type="EMBL" id="KAA0257323.1"/>
    </source>
</evidence>
<dbReference type="GO" id="GO:0008381">
    <property type="term" value="F:mechanosensitive monoatomic ion channel activity"/>
    <property type="evidence" value="ECO:0007669"/>
    <property type="project" value="InterPro"/>
</dbReference>
<evidence type="ECO:0000259" key="9">
    <source>
        <dbReference type="Pfam" id="PF21082"/>
    </source>
</evidence>
<feature type="transmembrane region" description="Helical" evidence="7">
    <location>
        <begin position="12"/>
        <end position="32"/>
    </location>
</feature>
<keyword evidence="3" id="KW-1003">Cell membrane</keyword>
<evidence type="ECO:0000256" key="1">
    <source>
        <dbReference type="ARBA" id="ARBA00004651"/>
    </source>
</evidence>
<dbReference type="SUPFAM" id="SSF82861">
    <property type="entry name" value="Mechanosensitive channel protein MscS (YggB), transmembrane region"/>
    <property type="match status" value="1"/>
</dbReference>
<feature type="domain" description="Mechanosensitive ion channel transmembrane helices 2/3" evidence="10">
    <location>
        <begin position="60"/>
        <end position="100"/>
    </location>
</feature>
<dbReference type="Gene3D" id="1.10.287.1260">
    <property type="match status" value="1"/>
</dbReference>
<dbReference type="InterPro" id="IPR011014">
    <property type="entry name" value="MscS_channel_TM-2"/>
</dbReference>
<evidence type="ECO:0000256" key="6">
    <source>
        <dbReference type="ARBA" id="ARBA00023136"/>
    </source>
</evidence>
<organism evidence="11 12">
    <name type="scientific">Deferribacter autotrophicus</name>
    <dbReference type="NCBI Taxonomy" id="500465"/>
    <lineage>
        <taxon>Bacteria</taxon>
        <taxon>Pseudomonadati</taxon>
        <taxon>Deferribacterota</taxon>
        <taxon>Deferribacteres</taxon>
        <taxon>Deferribacterales</taxon>
        <taxon>Deferribacteraceae</taxon>
        <taxon>Deferribacter</taxon>
    </lineage>
</organism>
<dbReference type="Pfam" id="PF21082">
    <property type="entry name" value="MS_channel_3rd"/>
    <property type="match status" value="1"/>
</dbReference>